<evidence type="ECO:0000256" key="3">
    <source>
        <dbReference type="ARBA" id="ARBA00023015"/>
    </source>
</evidence>
<dbReference type="Gene3D" id="1.10.10.10">
    <property type="entry name" value="Winged helix-like DNA-binding domain superfamily/Winged helix DNA-binding domain"/>
    <property type="match status" value="2"/>
</dbReference>
<comment type="caution">
    <text evidence="9">The sequence shown here is derived from an EMBL/GenBank/DDBJ whole genome shotgun (WGS) entry which is preliminary data.</text>
</comment>
<evidence type="ECO:0000256" key="2">
    <source>
        <dbReference type="ARBA" id="ARBA00022737"/>
    </source>
</evidence>
<dbReference type="InterPro" id="IPR036390">
    <property type="entry name" value="WH_DNA-bd_sf"/>
</dbReference>
<evidence type="ECO:0000259" key="6">
    <source>
        <dbReference type="PROSITE" id="PS51094"/>
    </source>
</evidence>
<dbReference type="InterPro" id="IPR011608">
    <property type="entry name" value="PRD"/>
</dbReference>
<evidence type="ECO:0000256" key="1">
    <source>
        <dbReference type="ARBA" id="ARBA00022679"/>
    </source>
</evidence>
<keyword evidence="4" id="KW-0010">Activator</keyword>
<proteinExistence type="predicted"/>
<name>A0ABT9ZNZ4_9BACI</name>
<evidence type="ECO:0000313" key="10">
    <source>
        <dbReference type="Proteomes" id="UP001230005"/>
    </source>
</evidence>
<evidence type="ECO:0000256" key="4">
    <source>
        <dbReference type="ARBA" id="ARBA00023159"/>
    </source>
</evidence>
<dbReference type="SUPFAM" id="SSF55804">
    <property type="entry name" value="Phoshotransferase/anion transport protein"/>
    <property type="match status" value="1"/>
</dbReference>
<dbReference type="PROSITE" id="PS51372">
    <property type="entry name" value="PRD_2"/>
    <property type="match status" value="2"/>
</dbReference>
<reference evidence="9 10" key="1">
    <citation type="submission" date="2023-07" db="EMBL/GenBank/DDBJ databases">
        <title>Genomic Encyclopedia of Type Strains, Phase IV (KMG-IV): sequencing the most valuable type-strain genomes for metagenomic binning, comparative biology and taxonomic classification.</title>
        <authorList>
            <person name="Goeker M."/>
        </authorList>
    </citation>
    <scope>NUCLEOTIDE SEQUENCE [LARGE SCALE GENOMIC DNA]</scope>
    <source>
        <strain evidence="9 10">DSM 9768</strain>
    </source>
</reference>
<dbReference type="InterPro" id="IPR013196">
    <property type="entry name" value="HTH_11"/>
</dbReference>
<dbReference type="InterPro" id="IPR036634">
    <property type="entry name" value="PRD_sf"/>
</dbReference>
<keyword evidence="2" id="KW-0677">Repeat</keyword>
<evidence type="ECO:0000259" key="7">
    <source>
        <dbReference type="PROSITE" id="PS51099"/>
    </source>
</evidence>
<feature type="domain" description="PTS EIIB type-2" evidence="7">
    <location>
        <begin position="420"/>
        <end position="509"/>
    </location>
</feature>
<dbReference type="SUPFAM" id="SSF63520">
    <property type="entry name" value="PTS-regulatory domain, PRD"/>
    <property type="match status" value="2"/>
</dbReference>
<keyword evidence="3" id="KW-0805">Transcription regulation</keyword>
<evidence type="ECO:0000256" key="5">
    <source>
        <dbReference type="ARBA" id="ARBA00023163"/>
    </source>
</evidence>
<dbReference type="InterPro" id="IPR036095">
    <property type="entry name" value="PTS_EIIB-like_sf"/>
</dbReference>
<feature type="domain" description="PRD" evidence="8">
    <location>
        <begin position="312"/>
        <end position="417"/>
    </location>
</feature>
<dbReference type="Proteomes" id="UP001230005">
    <property type="component" value="Unassembled WGS sequence"/>
</dbReference>
<dbReference type="EMBL" id="JAUSUG010000001">
    <property type="protein sequence ID" value="MDQ0252962.1"/>
    <property type="molecule type" value="Genomic_DNA"/>
</dbReference>
<dbReference type="Pfam" id="PF08279">
    <property type="entry name" value="HTH_11"/>
    <property type="match status" value="1"/>
</dbReference>
<evidence type="ECO:0000259" key="8">
    <source>
        <dbReference type="PROSITE" id="PS51372"/>
    </source>
</evidence>
<organism evidence="9 10">
    <name type="scientific">Evansella vedderi</name>
    <dbReference type="NCBI Taxonomy" id="38282"/>
    <lineage>
        <taxon>Bacteria</taxon>
        <taxon>Bacillati</taxon>
        <taxon>Bacillota</taxon>
        <taxon>Bacilli</taxon>
        <taxon>Bacillales</taxon>
        <taxon>Bacillaceae</taxon>
        <taxon>Evansella</taxon>
    </lineage>
</organism>
<dbReference type="CDD" id="cd05568">
    <property type="entry name" value="PTS_IIB_bgl_like"/>
    <property type="match status" value="1"/>
</dbReference>
<protein>
    <submittedName>
        <fullName evidence="9">Mannitol operon transcriptional antiterminator</fullName>
    </submittedName>
</protein>
<sequence>MIYVSARDRQILEILMNESEEVTIHEIAQALDVSERTIHRDISNMTPLLAPFNVKMIKKTGKGIYLEGTEKDILRLKKAIQEVKYHDFSPNERYVLIACKLLEAFEPLKLQTFATDLNVTVATISNDLEKVSEWLSKFNLKVEKRRGYGIEIKGLESDKRRAISSILAENFNESDLLNYIKLNFHYSKTDVSKAISEHLLGFIKPEKLEIVESAVDKINRELPHPIADSAYIGLVVHLALALERIQKGEKITINSRLLSELQGLKEYQFAEKLAQYLEETISVTIPDAEVCYITMHLRGAKLRDEGKLDIEDKNLDTAIKVKKLITAVSKRLDIDLTKDDSLFQGLITHLGPAMYRLEQGMAINNPILEKIKNNYPTLFTTLKECTAEVMSKIKVPEAEIGFLVLHFGSAIEQQGKDRKLNAVVICSTGIGTSKMLASRLQKEFPNIDKVKNISLFDLDKMKLDEIDLIISTLPLGNVELDYIEVNPILSPEDVKRITEYSRRRLRHSILSAGKEVDIKKEMPPSLNQQEAIDYMKQMSVTLQTTAILLENFKVYHGKELAGSTNWDAIGEVLAKLQEKDLILDQKEVLRMLKAREELSGIGIPTTQMALYHTKSDRIRQPIFLIIELEPSAYTEIKAMDGSTITLKSILLLLAPQESEEGVLQLLSYISSIIIENEESMALFQSGDEEKLSSFLSYKLTNYYREQLEKGS</sequence>
<evidence type="ECO:0000313" key="9">
    <source>
        <dbReference type="EMBL" id="MDQ0252962.1"/>
    </source>
</evidence>
<dbReference type="RefSeq" id="WP_307320983.1">
    <property type="nucleotide sequence ID" value="NZ_JAUSUG010000001.1"/>
</dbReference>
<feature type="domain" description="PTS EIIA type-2" evidence="6">
    <location>
        <begin position="547"/>
        <end position="698"/>
    </location>
</feature>
<dbReference type="Gene3D" id="3.40.50.2300">
    <property type="match status" value="1"/>
</dbReference>
<dbReference type="InterPro" id="IPR016152">
    <property type="entry name" value="PTrfase/Anion_transptr"/>
</dbReference>
<dbReference type="PROSITE" id="PS51094">
    <property type="entry name" value="PTS_EIIA_TYPE_2"/>
    <property type="match status" value="1"/>
</dbReference>
<dbReference type="InterPro" id="IPR050661">
    <property type="entry name" value="BglG_antiterminators"/>
</dbReference>
<dbReference type="Pfam" id="PF00359">
    <property type="entry name" value="PTS_EIIA_2"/>
    <property type="match status" value="1"/>
</dbReference>
<dbReference type="PANTHER" id="PTHR30185:SF18">
    <property type="entry name" value="TRANSCRIPTIONAL REGULATOR MTLR"/>
    <property type="match status" value="1"/>
</dbReference>
<dbReference type="InterPro" id="IPR002178">
    <property type="entry name" value="PTS_EIIA_type-2_dom"/>
</dbReference>
<gene>
    <name evidence="9" type="ORF">J2S74_000334</name>
</gene>
<keyword evidence="10" id="KW-1185">Reference proteome</keyword>
<dbReference type="InterPro" id="IPR013011">
    <property type="entry name" value="PTS_EIIB_2"/>
</dbReference>
<feature type="domain" description="PRD" evidence="8">
    <location>
        <begin position="202"/>
        <end position="307"/>
    </location>
</feature>
<dbReference type="Gene3D" id="1.10.1790.10">
    <property type="entry name" value="PRD domain"/>
    <property type="match status" value="2"/>
</dbReference>
<dbReference type="Pfam" id="PF00874">
    <property type="entry name" value="PRD"/>
    <property type="match status" value="2"/>
</dbReference>
<keyword evidence="1" id="KW-0808">Transferase</keyword>
<dbReference type="Pfam" id="PF05043">
    <property type="entry name" value="Mga"/>
    <property type="match status" value="1"/>
</dbReference>
<keyword evidence="5" id="KW-0804">Transcription</keyword>
<dbReference type="SUPFAM" id="SSF52794">
    <property type="entry name" value="PTS system IIB component-like"/>
    <property type="match status" value="1"/>
</dbReference>
<dbReference type="PANTHER" id="PTHR30185">
    <property type="entry name" value="CRYPTIC BETA-GLUCOSIDE BGL OPERON ANTITERMINATOR"/>
    <property type="match status" value="1"/>
</dbReference>
<dbReference type="InterPro" id="IPR036388">
    <property type="entry name" value="WH-like_DNA-bd_sf"/>
</dbReference>
<dbReference type="Gene3D" id="3.40.930.10">
    <property type="entry name" value="Mannitol-specific EII, Chain A"/>
    <property type="match status" value="1"/>
</dbReference>
<dbReference type="PROSITE" id="PS51099">
    <property type="entry name" value="PTS_EIIB_TYPE_2"/>
    <property type="match status" value="1"/>
</dbReference>
<accession>A0ABT9ZNZ4</accession>
<dbReference type="InterPro" id="IPR007737">
    <property type="entry name" value="Mga_HTH"/>
</dbReference>
<dbReference type="SUPFAM" id="SSF46785">
    <property type="entry name" value="Winged helix' DNA-binding domain"/>
    <property type="match status" value="1"/>
</dbReference>